<keyword evidence="1" id="KW-1133">Transmembrane helix</keyword>
<proteinExistence type="predicted"/>
<feature type="chain" id="PRO_5028848390" evidence="2">
    <location>
        <begin position="35"/>
        <end position="126"/>
    </location>
</feature>
<sequence length="126" mass="14225">MIKNPRFQSKLKKVLMVSLMLALIAPVFSMPVFAATDTVDIAGPIVNVFTNYIQPQVEKLVDYVVLPLIDVYILIRLIISIVSSVHNYRRAGELDWTHSGILLLTLIFTMTVSIWMWGVIHWGSPA</sequence>
<dbReference type="Pfam" id="PF12963">
    <property type="entry name" value="DUF3852"/>
    <property type="match status" value="1"/>
</dbReference>
<dbReference type="KEGG" id="cfem:HCR03_04630"/>
<dbReference type="RefSeq" id="WP_187036872.1">
    <property type="nucleotide sequence ID" value="NZ_CP060286.1"/>
</dbReference>
<dbReference type="Proteomes" id="UP000515909">
    <property type="component" value="Chromosome"/>
</dbReference>
<dbReference type="EMBL" id="CP060286">
    <property type="protein sequence ID" value="QNK41554.1"/>
    <property type="molecule type" value="Genomic_DNA"/>
</dbReference>
<dbReference type="AlphaFoldDB" id="A0A7G8TD63"/>
<protein>
    <submittedName>
        <fullName evidence="3">DUF3852 family protein</fullName>
    </submittedName>
</protein>
<evidence type="ECO:0000313" key="3">
    <source>
        <dbReference type="EMBL" id="QNK41554.1"/>
    </source>
</evidence>
<organism evidence="3 4">
    <name type="scientific">Caproicibacter fermentans</name>
    <dbReference type="NCBI Taxonomy" id="2576756"/>
    <lineage>
        <taxon>Bacteria</taxon>
        <taxon>Bacillati</taxon>
        <taxon>Bacillota</taxon>
        <taxon>Clostridia</taxon>
        <taxon>Eubacteriales</taxon>
        <taxon>Acutalibacteraceae</taxon>
        <taxon>Caproicibacter</taxon>
    </lineage>
</organism>
<keyword evidence="1" id="KW-0812">Transmembrane</keyword>
<reference evidence="3 4" key="1">
    <citation type="submission" date="2020-08" db="EMBL/GenBank/DDBJ databases">
        <title>The isolate Caproiciproducens sp. 7D4C2 produces n-caproate at mildly acidic conditions from hexoses: genome and rBOX comparison with related strains and chain-elongating bacteria.</title>
        <authorList>
            <person name="Esquivel-Elizondo S."/>
            <person name="Bagci C."/>
            <person name="Temovska M."/>
            <person name="Jeon B.S."/>
            <person name="Bessarab I."/>
            <person name="Williams R.B.H."/>
            <person name="Huson D.H."/>
            <person name="Angenent L.T."/>
        </authorList>
    </citation>
    <scope>NUCLEOTIDE SEQUENCE [LARGE SCALE GENOMIC DNA]</scope>
    <source>
        <strain evidence="3 4">7D4C2</strain>
    </source>
</reference>
<accession>A0A7G8TD63</accession>
<feature type="transmembrane region" description="Helical" evidence="1">
    <location>
        <begin position="60"/>
        <end position="79"/>
    </location>
</feature>
<evidence type="ECO:0000313" key="4">
    <source>
        <dbReference type="Proteomes" id="UP000515909"/>
    </source>
</evidence>
<keyword evidence="1" id="KW-0472">Membrane</keyword>
<gene>
    <name evidence="3" type="ORF">HCR03_04630</name>
</gene>
<feature type="transmembrane region" description="Helical" evidence="1">
    <location>
        <begin position="100"/>
        <end position="120"/>
    </location>
</feature>
<evidence type="ECO:0000256" key="2">
    <source>
        <dbReference type="SAM" id="SignalP"/>
    </source>
</evidence>
<name>A0A7G8TD63_9FIRM</name>
<feature type="signal peptide" evidence="2">
    <location>
        <begin position="1"/>
        <end position="34"/>
    </location>
</feature>
<dbReference type="InterPro" id="IPR024330">
    <property type="entry name" value="DUF3852"/>
</dbReference>
<keyword evidence="2" id="KW-0732">Signal</keyword>
<evidence type="ECO:0000256" key="1">
    <source>
        <dbReference type="SAM" id="Phobius"/>
    </source>
</evidence>